<evidence type="ECO:0000313" key="2">
    <source>
        <dbReference type="Proteomes" id="UP001215827"/>
    </source>
</evidence>
<proteinExistence type="predicted"/>
<sequence>MSLLVENPERHVLRLKVIDFFSPPISGLWEQDMPKHPGGCRSTTIPTYTLIFEDDDFGPARRMEFDAISSFAALNVLQNEPKGRKAILHEDDKRLAELTRLGDDFWAIQ</sequence>
<dbReference type="RefSeq" id="WP_278016475.1">
    <property type="nucleotide sequence ID" value="NZ_CP121106.1"/>
</dbReference>
<reference evidence="1 2" key="1">
    <citation type="submission" date="2023-03" db="EMBL/GenBank/DDBJ databases">
        <title>Altererythrobacter sp. CAU 1644 isolated from sand.</title>
        <authorList>
            <person name="Kim W."/>
        </authorList>
    </citation>
    <scope>NUCLEOTIDE SEQUENCE [LARGE SCALE GENOMIC DNA]</scope>
    <source>
        <strain evidence="1 2">CAU 1644</strain>
    </source>
</reference>
<gene>
    <name evidence="1" type="ORF">P7228_01560</name>
</gene>
<accession>A0ABY8FRZ5</accession>
<organism evidence="1 2">
    <name type="scientific">Altererythrobacter arenosus</name>
    <dbReference type="NCBI Taxonomy" id="3032592"/>
    <lineage>
        <taxon>Bacteria</taxon>
        <taxon>Pseudomonadati</taxon>
        <taxon>Pseudomonadota</taxon>
        <taxon>Alphaproteobacteria</taxon>
        <taxon>Sphingomonadales</taxon>
        <taxon>Erythrobacteraceae</taxon>
        <taxon>Altererythrobacter</taxon>
    </lineage>
</organism>
<keyword evidence="2" id="KW-1185">Reference proteome</keyword>
<dbReference type="EMBL" id="CP121106">
    <property type="protein sequence ID" value="WFL77783.1"/>
    <property type="molecule type" value="Genomic_DNA"/>
</dbReference>
<protein>
    <submittedName>
        <fullName evidence="1">Uncharacterized protein</fullName>
    </submittedName>
</protein>
<evidence type="ECO:0000313" key="1">
    <source>
        <dbReference type="EMBL" id="WFL77783.1"/>
    </source>
</evidence>
<name>A0ABY8FRZ5_9SPHN</name>
<dbReference type="Proteomes" id="UP001215827">
    <property type="component" value="Chromosome"/>
</dbReference>